<dbReference type="EMBL" id="JACEIK010000084">
    <property type="protein sequence ID" value="MCD7449131.1"/>
    <property type="molecule type" value="Genomic_DNA"/>
</dbReference>
<keyword evidence="3" id="KW-1185">Reference proteome</keyword>
<organism evidence="2 3">
    <name type="scientific">Datura stramonium</name>
    <name type="common">Jimsonweed</name>
    <name type="synonym">Common thornapple</name>
    <dbReference type="NCBI Taxonomy" id="4076"/>
    <lineage>
        <taxon>Eukaryota</taxon>
        <taxon>Viridiplantae</taxon>
        <taxon>Streptophyta</taxon>
        <taxon>Embryophyta</taxon>
        <taxon>Tracheophyta</taxon>
        <taxon>Spermatophyta</taxon>
        <taxon>Magnoliopsida</taxon>
        <taxon>eudicotyledons</taxon>
        <taxon>Gunneridae</taxon>
        <taxon>Pentapetalae</taxon>
        <taxon>asterids</taxon>
        <taxon>lamiids</taxon>
        <taxon>Solanales</taxon>
        <taxon>Solanaceae</taxon>
        <taxon>Solanoideae</taxon>
        <taxon>Datureae</taxon>
        <taxon>Datura</taxon>
    </lineage>
</organism>
<feature type="compositionally biased region" description="Acidic residues" evidence="1">
    <location>
        <begin position="243"/>
        <end position="252"/>
    </location>
</feature>
<name>A0ABS8RQN1_DATST</name>
<gene>
    <name evidence="2" type="ORF">HAX54_049493</name>
</gene>
<dbReference type="Proteomes" id="UP000823775">
    <property type="component" value="Unassembled WGS sequence"/>
</dbReference>
<evidence type="ECO:0000256" key="1">
    <source>
        <dbReference type="SAM" id="MobiDB-lite"/>
    </source>
</evidence>
<reference evidence="2 3" key="1">
    <citation type="journal article" date="2021" name="BMC Genomics">
        <title>Datura genome reveals duplications of psychoactive alkaloid biosynthetic genes and high mutation rate following tissue culture.</title>
        <authorList>
            <person name="Rajewski A."/>
            <person name="Carter-House D."/>
            <person name="Stajich J."/>
            <person name="Litt A."/>
        </authorList>
    </citation>
    <scope>NUCLEOTIDE SEQUENCE [LARGE SCALE GENOMIC DNA]</scope>
    <source>
        <strain evidence="2">AR-01</strain>
    </source>
</reference>
<evidence type="ECO:0000313" key="2">
    <source>
        <dbReference type="EMBL" id="MCD7449131.1"/>
    </source>
</evidence>
<evidence type="ECO:0000313" key="3">
    <source>
        <dbReference type="Proteomes" id="UP000823775"/>
    </source>
</evidence>
<feature type="region of interest" description="Disordered" evidence="1">
    <location>
        <begin position="230"/>
        <end position="317"/>
    </location>
</feature>
<comment type="caution">
    <text evidence="2">The sequence shown here is derived from an EMBL/GenBank/DDBJ whole genome shotgun (WGS) entry which is preliminary data.</text>
</comment>
<proteinExistence type="predicted"/>
<feature type="compositionally biased region" description="Low complexity" evidence="1">
    <location>
        <begin position="293"/>
        <end position="302"/>
    </location>
</feature>
<accession>A0ABS8RQN1</accession>
<protein>
    <submittedName>
        <fullName evidence="2">Uncharacterized protein</fullName>
    </submittedName>
</protein>
<feature type="compositionally biased region" description="Basic and acidic residues" evidence="1">
    <location>
        <begin position="79"/>
        <end position="88"/>
    </location>
</feature>
<feature type="region of interest" description="Disordered" evidence="1">
    <location>
        <begin position="48"/>
        <end position="134"/>
    </location>
</feature>
<feature type="compositionally biased region" description="Basic and acidic residues" evidence="1">
    <location>
        <begin position="162"/>
        <end position="178"/>
    </location>
</feature>
<sequence>MGSRQHIEQRSKAIFIYSNVDSAQGQAAGFYQQLETVQQVYMQKNLNGKGNLVEGSSQDQSSRSKSKNKLSKKRRDAIKKKMEVEKGMSKPNPYLMVDESSDTSISPSHDNQHKSMESQKSKAHSQQSKCFQQSKHDTQANLLNVYIQERINSMPIQTDQVDTSKRKGEVSQQERNKEGVGTNCISVNKQADLTMSPLQTHESPPRECTLNSIPTMLDELDDEYRVIHSEDEFDQDSQYIGDQEVEDEEEEETSKQVIRTFGPTVHSEQQNEIQQASAKQGLSPRKHQDKAQSSIIATASTSVKPSRPITRSQSQSF</sequence>
<feature type="region of interest" description="Disordered" evidence="1">
    <location>
        <begin position="158"/>
        <end position="178"/>
    </location>
</feature>
<feature type="compositionally biased region" description="Basic and acidic residues" evidence="1">
    <location>
        <begin position="110"/>
        <end position="120"/>
    </location>
</feature>
<feature type="compositionally biased region" description="Polar residues" evidence="1">
    <location>
        <begin position="266"/>
        <end position="280"/>
    </location>
</feature>
<feature type="compositionally biased region" description="Basic residues" evidence="1">
    <location>
        <begin position="64"/>
        <end position="78"/>
    </location>
</feature>